<proteinExistence type="predicted"/>
<organism evidence="1 2">
    <name type="scientific">Trichuris suis</name>
    <name type="common">pig whipworm</name>
    <dbReference type="NCBI Taxonomy" id="68888"/>
    <lineage>
        <taxon>Eukaryota</taxon>
        <taxon>Metazoa</taxon>
        <taxon>Ecdysozoa</taxon>
        <taxon>Nematoda</taxon>
        <taxon>Enoplea</taxon>
        <taxon>Dorylaimia</taxon>
        <taxon>Trichinellida</taxon>
        <taxon>Trichuridae</taxon>
        <taxon>Trichuris</taxon>
    </lineage>
</organism>
<protein>
    <submittedName>
        <fullName evidence="1">Uncharacterized protein</fullName>
    </submittedName>
</protein>
<accession>A0A085ME56</accession>
<sequence>MNCNVTEQTLFEQCGCKFPSYRGGVYSTSYGNKQPSFGTYLLMTFNTDTVMNWGHHCQRGDAYHVQMKPAYRSSSFELLVDVHAYLTKFNISGYYGKVDMQLGIGITPCRGVIECVLRQTNCSLSENISLFDLMSDKCSISESSERRFCDVTINRKGLHVNSMKCREPLKRRNAIRRKCSKSKVIPVQSLMAIKPVQTLWTKNDAAKTNRKVPCVQFSLTYNC</sequence>
<name>A0A085ME56_9BILA</name>
<dbReference type="AlphaFoldDB" id="A0A085ME56"/>
<dbReference type="Proteomes" id="UP000030764">
    <property type="component" value="Unassembled WGS sequence"/>
</dbReference>
<reference evidence="1 2" key="1">
    <citation type="journal article" date="2014" name="Nat. Genet.">
        <title>Genome and transcriptome of the porcine whipworm Trichuris suis.</title>
        <authorList>
            <person name="Jex A.R."/>
            <person name="Nejsum P."/>
            <person name="Schwarz E.M."/>
            <person name="Hu L."/>
            <person name="Young N.D."/>
            <person name="Hall R.S."/>
            <person name="Korhonen P.K."/>
            <person name="Liao S."/>
            <person name="Thamsborg S."/>
            <person name="Xia J."/>
            <person name="Xu P."/>
            <person name="Wang S."/>
            <person name="Scheerlinck J.P."/>
            <person name="Hofmann A."/>
            <person name="Sternberg P.W."/>
            <person name="Wang J."/>
            <person name="Gasser R.B."/>
        </authorList>
    </citation>
    <scope>NUCLEOTIDE SEQUENCE [LARGE SCALE GENOMIC DNA]</scope>
    <source>
        <strain evidence="1">DCEP-RM93M</strain>
    </source>
</reference>
<evidence type="ECO:0000313" key="1">
    <source>
        <dbReference type="EMBL" id="KFD55502.1"/>
    </source>
</evidence>
<evidence type="ECO:0000313" key="2">
    <source>
        <dbReference type="Proteomes" id="UP000030764"/>
    </source>
</evidence>
<gene>
    <name evidence="1" type="ORF">M513_03554</name>
</gene>
<dbReference type="EMBL" id="KL363199">
    <property type="protein sequence ID" value="KFD55502.1"/>
    <property type="molecule type" value="Genomic_DNA"/>
</dbReference>
<keyword evidence="2" id="KW-1185">Reference proteome</keyword>